<organism evidence="1 2">
    <name type="scientific">Anopheles farauti</name>
    <dbReference type="NCBI Taxonomy" id="69004"/>
    <lineage>
        <taxon>Eukaryota</taxon>
        <taxon>Metazoa</taxon>
        <taxon>Ecdysozoa</taxon>
        <taxon>Arthropoda</taxon>
        <taxon>Hexapoda</taxon>
        <taxon>Insecta</taxon>
        <taxon>Pterygota</taxon>
        <taxon>Neoptera</taxon>
        <taxon>Endopterygota</taxon>
        <taxon>Diptera</taxon>
        <taxon>Nematocera</taxon>
        <taxon>Culicoidea</taxon>
        <taxon>Culicidae</taxon>
        <taxon>Anophelinae</taxon>
        <taxon>Anopheles</taxon>
    </lineage>
</organism>
<dbReference type="VEuPathDB" id="VectorBase:AFAF008107"/>
<evidence type="ECO:0000313" key="2">
    <source>
        <dbReference type="Proteomes" id="UP000075886"/>
    </source>
</evidence>
<dbReference type="EMBL" id="AXCN02001903">
    <property type="status" value="NOT_ANNOTATED_CDS"/>
    <property type="molecule type" value="Genomic_DNA"/>
</dbReference>
<dbReference type="EnsemblMetazoa" id="AFAF008107-RA">
    <property type="protein sequence ID" value="AFAF008107-PA"/>
    <property type="gene ID" value="AFAF008107"/>
</dbReference>
<evidence type="ECO:0000313" key="1">
    <source>
        <dbReference type="EnsemblMetazoa" id="AFAF008107-PA"/>
    </source>
</evidence>
<dbReference type="Proteomes" id="UP000075886">
    <property type="component" value="Unassembled WGS sequence"/>
</dbReference>
<reference evidence="2" key="1">
    <citation type="submission" date="2014-01" db="EMBL/GenBank/DDBJ databases">
        <title>The Genome Sequence of Anopheles farauti FAR1 (V2).</title>
        <authorList>
            <consortium name="The Broad Institute Genomics Platform"/>
            <person name="Neafsey D.E."/>
            <person name="Besansky N."/>
            <person name="Howell P."/>
            <person name="Walton C."/>
            <person name="Young S.K."/>
            <person name="Zeng Q."/>
            <person name="Gargeya S."/>
            <person name="Fitzgerald M."/>
            <person name="Haas B."/>
            <person name="Abouelleil A."/>
            <person name="Allen A.W."/>
            <person name="Alvarado L."/>
            <person name="Arachchi H.M."/>
            <person name="Berlin A.M."/>
            <person name="Chapman S.B."/>
            <person name="Gainer-Dewar J."/>
            <person name="Goldberg J."/>
            <person name="Griggs A."/>
            <person name="Gujja S."/>
            <person name="Hansen M."/>
            <person name="Howarth C."/>
            <person name="Imamovic A."/>
            <person name="Ireland A."/>
            <person name="Larimer J."/>
            <person name="McCowan C."/>
            <person name="Murphy C."/>
            <person name="Pearson M."/>
            <person name="Poon T.W."/>
            <person name="Priest M."/>
            <person name="Roberts A."/>
            <person name="Saif S."/>
            <person name="Shea T."/>
            <person name="Sisk P."/>
            <person name="Sykes S."/>
            <person name="Wortman J."/>
            <person name="Nusbaum C."/>
            <person name="Birren B."/>
        </authorList>
    </citation>
    <scope>NUCLEOTIDE SEQUENCE [LARGE SCALE GENOMIC DNA]</scope>
    <source>
        <strain evidence="2">FAR1</strain>
    </source>
</reference>
<reference evidence="1" key="2">
    <citation type="submission" date="2020-05" db="UniProtKB">
        <authorList>
            <consortium name="EnsemblMetazoa"/>
        </authorList>
    </citation>
    <scope>IDENTIFICATION</scope>
    <source>
        <strain evidence="1">FAR1</strain>
    </source>
</reference>
<proteinExistence type="predicted"/>
<name>A0A182QDR1_9DIPT</name>
<protein>
    <submittedName>
        <fullName evidence="1">Uncharacterized protein</fullName>
    </submittedName>
</protein>
<sequence length="267" mass="29140">MIALTLSFTFTLAVPFPITFSLTVTFSFAFAFAVVITLTISFTFSSLSHNTTLNFGTFAEIRLIPTIPIPMMIRMNIPLIHRNRPKSLQRWNLVEAIAQVLEGRHHYYEVKVKRKCRGDHLRPPMTEVFVGVDGFHTVDSTSPPTTSLTIGDVDGAEALAPEVLMAGAEPSIGPLETGGLTPAPNSGTFPILPLLPPVEALVGLSADAVVSLLPSRSSEDEQPALSNFFNRPTSSSVRLELPSRCGPIFRRMRVKQAEQHLLTFGGI</sequence>
<keyword evidence="2" id="KW-1185">Reference proteome</keyword>
<accession>A0A182QDR1</accession>
<dbReference type="AlphaFoldDB" id="A0A182QDR1"/>